<proteinExistence type="predicted"/>
<dbReference type="AlphaFoldDB" id="A0A075RB82"/>
<dbReference type="InterPro" id="IPR030910">
    <property type="entry name" value="SLAP_dom"/>
</dbReference>
<dbReference type="EMBL" id="CP007806">
    <property type="protein sequence ID" value="AIG28656.1"/>
    <property type="molecule type" value="Genomic_DNA"/>
</dbReference>
<organism evidence="1 2">
    <name type="scientific">Brevibacillus laterosporus LMG 15441</name>
    <dbReference type="NCBI Taxonomy" id="1042163"/>
    <lineage>
        <taxon>Bacteria</taxon>
        <taxon>Bacillati</taxon>
        <taxon>Bacillota</taxon>
        <taxon>Bacilli</taxon>
        <taxon>Bacillales</taxon>
        <taxon>Paenibacillaceae</taxon>
        <taxon>Brevibacillus</taxon>
    </lineage>
</organism>
<dbReference type="eggNOG" id="ENOG502Z9IH">
    <property type="taxonomic scope" value="Bacteria"/>
</dbReference>
<keyword evidence="2" id="KW-1185">Reference proteome</keyword>
<evidence type="ECO:0000313" key="2">
    <source>
        <dbReference type="Proteomes" id="UP000005850"/>
    </source>
</evidence>
<dbReference type="HOGENOM" id="CLU_078151_0_0_9"/>
<gene>
    <name evidence="1" type="ORF">BRLA_c043920</name>
</gene>
<dbReference type="Proteomes" id="UP000005850">
    <property type="component" value="Chromosome"/>
</dbReference>
<protein>
    <recommendedName>
        <fullName evidence="3">SLAP domain-containing protein</fullName>
    </recommendedName>
</protein>
<accession>A0A075RB82</accession>
<dbReference type="STRING" id="1042163.BRLA_c043920"/>
<evidence type="ECO:0000313" key="1">
    <source>
        <dbReference type="EMBL" id="AIG28656.1"/>
    </source>
</evidence>
<sequence length="310" mass="35279">MFNFLKNWFTNDNEMRSHEDLKKDLSQTTHNRIEEATEKMLKSSDLEVSFNPAWNEMLDQEKKYTLRFLNDSLPDIPEGTLGLTGFSLIPREGAVTVALFIRNASSIPVEMGKLDLAIAVEGHLFAKGEFDLSPVGIIPPMSSRPWEITFPEDLVTNERSMDVRQWKLIIGLPQREFVWPKNLEIDPAMEKRLTVTQKDRLENMMYNLPFLAPGTVSFTGFDIGLKEDGRLIVAMLIRSALEDTFQPKALRVVVRERNKEKVIAEGIVDGSKISLKSGSSKPWILAFPPKVVNMNQTLNKSNWELDVEVL</sequence>
<evidence type="ECO:0008006" key="3">
    <source>
        <dbReference type="Google" id="ProtNLM"/>
    </source>
</evidence>
<dbReference type="RefSeq" id="WP_003334295.1">
    <property type="nucleotide sequence ID" value="NZ_CP007806.1"/>
</dbReference>
<reference evidence="1 2" key="1">
    <citation type="journal article" date="2011" name="J. Bacteriol.">
        <title>Genome sequence of Brevibacillus laterosporus LMG 15441, a pathogen of invertebrates.</title>
        <authorList>
            <person name="Djukic M."/>
            <person name="Poehlein A."/>
            <person name="Thurmer A."/>
            <person name="Daniel R."/>
        </authorList>
    </citation>
    <scope>NUCLEOTIDE SEQUENCE [LARGE SCALE GENOMIC DNA]</scope>
    <source>
        <strain evidence="1 2">LMG 15441</strain>
    </source>
</reference>
<dbReference type="NCBIfam" id="TIGR04398">
    <property type="entry name" value="SLAP_DUP"/>
    <property type="match status" value="2"/>
</dbReference>
<name>A0A075RB82_BRELA</name>
<dbReference type="KEGG" id="blr:BRLA_c043920"/>